<feature type="transmembrane region" description="Helical" evidence="8">
    <location>
        <begin position="90"/>
        <end position="111"/>
    </location>
</feature>
<dbReference type="InterPro" id="IPR050297">
    <property type="entry name" value="LipidA_mod_glycosyltrf_83"/>
</dbReference>
<evidence type="ECO:0000259" key="9">
    <source>
        <dbReference type="Pfam" id="PF13231"/>
    </source>
</evidence>
<feature type="transmembrane region" description="Helical" evidence="8">
    <location>
        <begin position="290"/>
        <end position="310"/>
    </location>
</feature>
<feature type="transmembrane region" description="Helical" evidence="8">
    <location>
        <begin position="168"/>
        <end position="184"/>
    </location>
</feature>
<keyword evidence="5 8" id="KW-0812">Transmembrane</keyword>
<dbReference type="EMBL" id="VDCQ01000095">
    <property type="protein sequence ID" value="TNJ59197.1"/>
    <property type="molecule type" value="Genomic_DNA"/>
</dbReference>
<evidence type="ECO:0000256" key="3">
    <source>
        <dbReference type="ARBA" id="ARBA00022676"/>
    </source>
</evidence>
<evidence type="ECO:0000256" key="1">
    <source>
        <dbReference type="ARBA" id="ARBA00004651"/>
    </source>
</evidence>
<keyword evidence="3" id="KW-0328">Glycosyltransferase</keyword>
<keyword evidence="11" id="KW-1185">Reference proteome</keyword>
<protein>
    <recommendedName>
        <fullName evidence="9">Glycosyltransferase RgtA/B/C/D-like domain-containing protein</fullName>
    </recommendedName>
</protein>
<feature type="transmembrane region" description="Helical" evidence="8">
    <location>
        <begin position="247"/>
        <end position="278"/>
    </location>
</feature>
<dbReference type="PANTHER" id="PTHR33908:SF11">
    <property type="entry name" value="MEMBRANE PROTEIN"/>
    <property type="match status" value="1"/>
</dbReference>
<gene>
    <name evidence="10" type="ORF">FE784_37620</name>
</gene>
<evidence type="ECO:0000256" key="8">
    <source>
        <dbReference type="SAM" id="Phobius"/>
    </source>
</evidence>
<comment type="subcellular location">
    <subcellularLocation>
        <location evidence="1">Cell membrane</location>
        <topology evidence="1">Multi-pass membrane protein</topology>
    </subcellularLocation>
</comment>
<keyword evidence="2" id="KW-1003">Cell membrane</keyword>
<comment type="caution">
    <text evidence="10">The sequence shown here is derived from an EMBL/GenBank/DDBJ whole genome shotgun (WGS) entry which is preliminary data.</text>
</comment>
<dbReference type="Pfam" id="PF13231">
    <property type="entry name" value="PMT_2"/>
    <property type="match status" value="1"/>
</dbReference>
<feature type="domain" description="Glycosyltransferase RgtA/B/C/D-like" evidence="9">
    <location>
        <begin position="153"/>
        <end position="303"/>
    </location>
</feature>
<reference evidence="10 11" key="1">
    <citation type="submission" date="2019-05" db="EMBL/GenBank/DDBJ databases">
        <title>We sequenced the genome of Paenibacillus hemerocallicola KCTC 33185 for further insight into its adaptation and study the phylogeny of Paenibacillus.</title>
        <authorList>
            <person name="Narsing Rao M.P."/>
        </authorList>
    </citation>
    <scope>NUCLEOTIDE SEQUENCE [LARGE SCALE GENOMIC DNA]</scope>
    <source>
        <strain evidence="10 11">KCTC 33185</strain>
    </source>
</reference>
<keyword evidence="4" id="KW-0808">Transferase</keyword>
<evidence type="ECO:0000256" key="7">
    <source>
        <dbReference type="ARBA" id="ARBA00023136"/>
    </source>
</evidence>
<organism evidence="10 11">
    <name type="scientific">Paenibacillus hemerocallicola</name>
    <dbReference type="NCBI Taxonomy" id="1172614"/>
    <lineage>
        <taxon>Bacteria</taxon>
        <taxon>Bacillati</taxon>
        <taxon>Bacillota</taxon>
        <taxon>Bacilli</taxon>
        <taxon>Bacillales</taxon>
        <taxon>Paenibacillaceae</taxon>
        <taxon>Paenibacillus</taxon>
    </lineage>
</organism>
<evidence type="ECO:0000256" key="2">
    <source>
        <dbReference type="ARBA" id="ARBA00022475"/>
    </source>
</evidence>
<evidence type="ECO:0000256" key="6">
    <source>
        <dbReference type="ARBA" id="ARBA00022989"/>
    </source>
</evidence>
<feature type="transmembrane region" description="Helical" evidence="8">
    <location>
        <begin position="431"/>
        <end position="452"/>
    </location>
</feature>
<dbReference type="GO" id="GO:0016763">
    <property type="term" value="F:pentosyltransferase activity"/>
    <property type="evidence" value="ECO:0007669"/>
    <property type="project" value="TreeGrafter"/>
</dbReference>
<dbReference type="Proteomes" id="UP000307943">
    <property type="component" value="Unassembled WGS sequence"/>
</dbReference>
<feature type="transmembrane region" description="Helical" evidence="8">
    <location>
        <begin position="214"/>
        <end position="235"/>
    </location>
</feature>
<accession>A0A5C4SYS6</accession>
<evidence type="ECO:0000256" key="5">
    <source>
        <dbReference type="ARBA" id="ARBA00022692"/>
    </source>
</evidence>
<dbReference type="OrthoDB" id="2514438at2"/>
<dbReference type="GO" id="GO:0005886">
    <property type="term" value="C:plasma membrane"/>
    <property type="evidence" value="ECO:0007669"/>
    <property type="project" value="UniProtKB-SubCell"/>
</dbReference>
<dbReference type="InterPro" id="IPR038731">
    <property type="entry name" value="RgtA/B/C-like"/>
</dbReference>
<keyword evidence="7 8" id="KW-0472">Membrane</keyword>
<feature type="transmembrane region" description="Helical" evidence="8">
    <location>
        <begin position="20"/>
        <end position="46"/>
    </location>
</feature>
<dbReference type="GO" id="GO:0009103">
    <property type="term" value="P:lipopolysaccharide biosynthetic process"/>
    <property type="evidence" value="ECO:0007669"/>
    <property type="project" value="UniProtKB-ARBA"/>
</dbReference>
<feature type="transmembrane region" description="Helical" evidence="8">
    <location>
        <begin position="400"/>
        <end position="419"/>
    </location>
</feature>
<evidence type="ECO:0000313" key="11">
    <source>
        <dbReference type="Proteomes" id="UP000307943"/>
    </source>
</evidence>
<dbReference type="PANTHER" id="PTHR33908">
    <property type="entry name" value="MANNOSYLTRANSFERASE YKCB-RELATED"/>
    <property type="match status" value="1"/>
</dbReference>
<evidence type="ECO:0000313" key="10">
    <source>
        <dbReference type="EMBL" id="TNJ59197.1"/>
    </source>
</evidence>
<name>A0A5C4SYS6_9BACL</name>
<sequence length="509" mass="57502">MTVTPFENFAAGAGLRNFPFFYPATCIRPYTTAICLFSVCHSLYIMTESVNKASAIIIWHGMCYGVYRLYAKVKDPAFRIGRKIMNKDLIFLIPFVYLSLKVRLQYFYFLASPGQSFPQSDDSKWYIQYAYTLIAEKRIGLHMNDLMYMGYNVLLALLLAVFKDPVTVVFIQAVVAGLSVILVYQISRMLFNRLTAVIASYLYCYHTWGITLWSMYVLADSFFISLLLLCVYLLLKCRESDKKFYKIAFAASALLLAVFKPTGLLAVAFILLYIVIGMRKAMLVKVVKKVWVPLASCAALAVAAGLILLLSGKLDPLIASVQLNVKMVLYNIYAKGWIYDSASPFDHPFKPDYDIDIMNSLAVSFIVNNWDHVSVLYAKRMIAFLGRWVWQTDLTSIRGIVSFAENMLPTILFITGIVVSMTNELFRKASIIWLMVLAVFLFCIVFFIDGMYRYKAPAIPFITIGAAYGADRVIRGVLFVARSGVRLWGAIRRRGHASYSSGMPPISGK</sequence>
<proteinExistence type="predicted"/>
<keyword evidence="6 8" id="KW-1133">Transmembrane helix</keyword>
<feature type="transmembrane region" description="Helical" evidence="8">
    <location>
        <begin position="146"/>
        <end position="162"/>
    </location>
</feature>
<dbReference type="AlphaFoldDB" id="A0A5C4SYS6"/>
<evidence type="ECO:0000256" key="4">
    <source>
        <dbReference type="ARBA" id="ARBA00022679"/>
    </source>
</evidence>